<dbReference type="STRING" id="673862.BABL1_gene_261"/>
<dbReference type="HOGENOM" id="CLU_638870_0_0_7"/>
<dbReference type="RefSeq" id="WP_023792389.1">
    <property type="nucleotide sequence ID" value="NC_023003.1"/>
</dbReference>
<dbReference type="InterPro" id="IPR001296">
    <property type="entry name" value="Glyco_trans_1"/>
</dbReference>
<dbReference type="eggNOG" id="COG0438">
    <property type="taxonomic scope" value="Bacteria"/>
</dbReference>
<dbReference type="EMBL" id="HG793133">
    <property type="protein sequence ID" value="CDK30754.1"/>
    <property type="molecule type" value="Genomic_DNA"/>
</dbReference>
<dbReference type="GO" id="GO:0016757">
    <property type="term" value="F:glycosyltransferase activity"/>
    <property type="evidence" value="ECO:0007669"/>
    <property type="project" value="InterPro"/>
</dbReference>
<reference evidence="2 3" key="1">
    <citation type="journal article" date="2015" name="Biol. Direct">
        <title>Babela massiliensis, a representative of a widespread bacterial phylum with unusual adaptations to parasitism in amoebae.</title>
        <authorList>
            <person name="Pagnier I."/>
            <person name="Yutin N."/>
            <person name="Croce O."/>
            <person name="Makarova K.S."/>
            <person name="Wolf Y.I."/>
            <person name="Benamar S."/>
            <person name="Raoult D."/>
            <person name="Koonin E.V."/>
            <person name="La Scola B."/>
        </authorList>
    </citation>
    <scope>NUCLEOTIDE SEQUENCE [LARGE SCALE GENOMIC DNA]</scope>
    <source>
        <strain evidence="3">BABL1</strain>
    </source>
</reference>
<dbReference type="OrthoDB" id="440232at2"/>
<dbReference type="Pfam" id="PF00534">
    <property type="entry name" value="Glycos_transf_1"/>
    <property type="match status" value="1"/>
</dbReference>
<evidence type="ECO:0000313" key="2">
    <source>
        <dbReference type="EMBL" id="CDK30754.1"/>
    </source>
</evidence>
<evidence type="ECO:0000259" key="1">
    <source>
        <dbReference type="Pfam" id="PF00534"/>
    </source>
</evidence>
<dbReference type="AlphaFoldDB" id="V6DGS9"/>
<dbReference type="PANTHER" id="PTHR46656:SF3">
    <property type="entry name" value="PUTATIVE-RELATED"/>
    <property type="match status" value="1"/>
</dbReference>
<keyword evidence="3" id="KW-1185">Reference proteome</keyword>
<accession>V6DGS9</accession>
<sequence>MKKKILYILAILTINFELISKNYNNSKFDVTVIGSIKFADGRGRLPIGFIENLKDKLKINFISTEGLLDFNNVNQDIKDIALNKDKTPGNIALLFTSVCADCASYVPNSPIKLVYSTFETTDIPKYWINLLNNNFDAVLVPSEFLVKTYKKSGIKIPVFLAPHGIYIDEFLNTPIKSQKNEIFTFGTSAGFWPHKNHELLLKAFLEKFHNNPKVKLKIHGRFGDQRIIQNLKKIIRDRKAKNVELIAKCHTPNEHLKFMQSLDCYVLVSKGEGFSVTPRESIALGIPTIISNNTAHKELTKTQFFVSIKSNIKEPSNFTQEIKAYCGYNFNTDQKYLENALETVYNNYEEYLKITVTAREWVKQFTYSNLEKKYLNIIKPEKVIFGTENLITNDYLMTNSKKLYDKYQNI</sequence>
<keyword evidence="2" id="KW-0808">Transferase</keyword>
<organism evidence="2 3">
    <name type="scientific">Candidatus Babela massiliensis</name>
    <dbReference type="NCBI Taxonomy" id="673862"/>
    <lineage>
        <taxon>Bacteria</taxon>
        <taxon>Candidatus Babelota</taxon>
        <taxon>Candidatus Babeliae</taxon>
        <taxon>Candidatus Babeliales</taxon>
        <taxon>Candidatus Babeliaceae</taxon>
        <taxon>Candidatus Babela</taxon>
    </lineage>
</organism>
<dbReference type="Proteomes" id="UP000018769">
    <property type="component" value="Chromosome I"/>
</dbReference>
<name>V6DGS9_9BACT</name>
<dbReference type="Gene3D" id="3.40.50.2000">
    <property type="entry name" value="Glycogen Phosphorylase B"/>
    <property type="match status" value="1"/>
</dbReference>
<dbReference type="SUPFAM" id="SSF53756">
    <property type="entry name" value="UDP-Glycosyltransferase/glycogen phosphorylase"/>
    <property type="match status" value="1"/>
</dbReference>
<dbReference type="KEGG" id="dpb:BABL1_gene_261"/>
<proteinExistence type="predicted"/>
<gene>
    <name evidence="2" type="ORF">BABL1_gene_261</name>
</gene>
<dbReference type="PANTHER" id="PTHR46656">
    <property type="entry name" value="PUTATIVE-RELATED"/>
    <property type="match status" value="1"/>
</dbReference>
<feature type="domain" description="Glycosyl transferase family 1" evidence="1">
    <location>
        <begin position="187"/>
        <end position="303"/>
    </location>
</feature>
<evidence type="ECO:0000313" key="3">
    <source>
        <dbReference type="Proteomes" id="UP000018769"/>
    </source>
</evidence>
<protein>
    <submittedName>
        <fullName evidence="2">Glycosyltransferase</fullName>
    </submittedName>
</protein>